<evidence type="ECO:0000313" key="2">
    <source>
        <dbReference type="Proteomes" id="UP000546162"/>
    </source>
</evidence>
<name>A0A7W7MDB7_9ACTN</name>
<reference evidence="1 2" key="1">
    <citation type="submission" date="2020-08" db="EMBL/GenBank/DDBJ databases">
        <title>Sequencing the genomes of 1000 actinobacteria strains.</title>
        <authorList>
            <person name="Klenk H.-P."/>
        </authorList>
    </citation>
    <scope>NUCLEOTIDE SEQUENCE [LARGE SCALE GENOMIC DNA]</scope>
    <source>
        <strain evidence="1 2">DSM 45809</strain>
    </source>
</reference>
<evidence type="ECO:0000313" key="1">
    <source>
        <dbReference type="EMBL" id="MBB4745590.1"/>
    </source>
</evidence>
<dbReference type="Proteomes" id="UP000546162">
    <property type="component" value="Unassembled WGS sequence"/>
</dbReference>
<keyword evidence="2" id="KW-1185">Reference proteome</keyword>
<organism evidence="1 2">
    <name type="scientific">Actinoplanes octamycinicus</name>
    <dbReference type="NCBI Taxonomy" id="135948"/>
    <lineage>
        <taxon>Bacteria</taxon>
        <taxon>Bacillati</taxon>
        <taxon>Actinomycetota</taxon>
        <taxon>Actinomycetes</taxon>
        <taxon>Micromonosporales</taxon>
        <taxon>Micromonosporaceae</taxon>
        <taxon>Actinoplanes</taxon>
    </lineage>
</organism>
<comment type="caution">
    <text evidence="1">The sequence shown here is derived from an EMBL/GenBank/DDBJ whole genome shotgun (WGS) entry which is preliminary data.</text>
</comment>
<dbReference type="AlphaFoldDB" id="A0A7W7MDB7"/>
<protein>
    <submittedName>
        <fullName evidence="1">Uncharacterized protein</fullName>
    </submittedName>
</protein>
<dbReference type="EMBL" id="JACHNB010000001">
    <property type="protein sequence ID" value="MBB4745590.1"/>
    <property type="molecule type" value="Genomic_DNA"/>
</dbReference>
<sequence length="192" mass="20109">MSDAASRVRVETVALPGLLYRVSSAADAGVAPVVTRRDGRVLVRLRATGGDGLDEVRILLNRDVRWDIRLPAGAGEQQLDLRGGRIRRIVLGACGLAEMWLPEPVGTVPVTFTGGAGSVVVTAGTAAPFRIVLDGGAGAVVTPWLTSNGTPAGAILREDGWHRAAGRYAVHAVDGLGSVTVRRHGPARRRRG</sequence>
<accession>A0A7W7MDB7</accession>
<gene>
    <name evidence="1" type="ORF">BJY16_009049</name>
</gene>
<proteinExistence type="predicted"/>
<dbReference type="RefSeq" id="WP_239176843.1">
    <property type="nucleotide sequence ID" value="NZ_BAABFG010000005.1"/>
</dbReference>